<dbReference type="PANTHER" id="PTHR47424">
    <property type="entry name" value="REGULATORY PROTEIN GAL4"/>
    <property type="match status" value="1"/>
</dbReference>
<dbReference type="InterPro" id="IPR051127">
    <property type="entry name" value="Fungal_SecMet_Regulators"/>
</dbReference>
<reference evidence="7" key="1">
    <citation type="submission" date="2018-12" db="EMBL/GenBank/DDBJ databases">
        <authorList>
            <person name="Syme R.A."/>
            <person name="Farfan-Caceres L."/>
            <person name="Lichtenzveig J."/>
        </authorList>
    </citation>
    <scope>NUCLEOTIDE SEQUENCE</scope>
    <source>
        <strain evidence="7">Al4</strain>
    </source>
</reference>
<organism evidence="7 8">
    <name type="scientific">Ascochyta lentis</name>
    <dbReference type="NCBI Taxonomy" id="205686"/>
    <lineage>
        <taxon>Eukaryota</taxon>
        <taxon>Fungi</taxon>
        <taxon>Dikarya</taxon>
        <taxon>Ascomycota</taxon>
        <taxon>Pezizomycotina</taxon>
        <taxon>Dothideomycetes</taxon>
        <taxon>Pleosporomycetidae</taxon>
        <taxon>Pleosporales</taxon>
        <taxon>Pleosporineae</taxon>
        <taxon>Didymellaceae</taxon>
        <taxon>Ascochyta</taxon>
    </lineage>
</organism>
<dbReference type="CDD" id="cd12148">
    <property type="entry name" value="fungal_TF_MHR"/>
    <property type="match status" value="1"/>
</dbReference>
<evidence type="ECO:0000259" key="6">
    <source>
        <dbReference type="SMART" id="SM00906"/>
    </source>
</evidence>
<dbReference type="GO" id="GO:0000981">
    <property type="term" value="F:DNA-binding transcription factor activity, RNA polymerase II-specific"/>
    <property type="evidence" value="ECO:0007669"/>
    <property type="project" value="TreeGrafter"/>
</dbReference>
<dbReference type="GO" id="GO:0000978">
    <property type="term" value="F:RNA polymerase II cis-regulatory region sequence-specific DNA binding"/>
    <property type="evidence" value="ECO:0007669"/>
    <property type="project" value="TreeGrafter"/>
</dbReference>
<feature type="transmembrane region" description="Helical" evidence="5">
    <location>
        <begin position="332"/>
        <end position="353"/>
    </location>
</feature>
<gene>
    <name evidence="7" type="ORF">EKO04_010190</name>
</gene>
<name>A0A8H7IYJ8_9PLEO</name>
<dbReference type="AlphaFoldDB" id="A0A8H7IYJ8"/>
<dbReference type="OrthoDB" id="3364175at2759"/>
<evidence type="ECO:0000256" key="1">
    <source>
        <dbReference type="ARBA" id="ARBA00023015"/>
    </source>
</evidence>
<dbReference type="PANTHER" id="PTHR47424:SF3">
    <property type="entry name" value="REGULATORY PROTEIN GAL4"/>
    <property type="match status" value="1"/>
</dbReference>
<dbReference type="GO" id="GO:0000435">
    <property type="term" value="P:positive regulation of transcription from RNA polymerase II promoter by galactose"/>
    <property type="evidence" value="ECO:0007669"/>
    <property type="project" value="TreeGrafter"/>
</dbReference>
<evidence type="ECO:0000256" key="3">
    <source>
        <dbReference type="ARBA" id="ARBA00023163"/>
    </source>
</evidence>
<comment type="caution">
    <text evidence="7">The sequence shown here is derived from an EMBL/GenBank/DDBJ whole genome shotgun (WGS) entry which is preliminary data.</text>
</comment>
<accession>A0A8H7IYJ8</accession>
<evidence type="ECO:0000313" key="8">
    <source>
        <dbReference type="Proteomes" id="UP000651452"/>
    </source>
</evidence>
<evidence type="ECO:0000256" key="5">
    <source>
        <dbReference type="SAM" id="Phobius"/>
    </source>
</evidence>
<feature type="domain" description="Xylanolytic transcriptional activator regulatory" evidence="6">
    <location>
        <begin position="140"/>
        <end position="213"/>
    </location>
</feature>
<dbReference type="Pfam" id="PF04082">
    <property type="entry name" value="Fungal_trans"/>
    <property type="match status" value="1"/>
</dbReference>
<sequence length="479" mass="53775">MPDQFNTASGSFHKVEAFALPPEKETLLLIERYFRTTGVLFPYIDEKAFLRTYREVASTNIRTVRRSWLGLLNMVIAMSIHVSPDSEISTNERAIRSGVFFSRAMALCDKQIRHGTSLEVVQLLLLMSQYLQGTDRSIETWNIHGLAVKAAYQLGLHSPNALKLYPNPEREVRKRTWFGCVLLDRTLSMTFGRPSSIPDKYVKLDLPSADAMHLSLSPNAASSSVGDASSQFYAATITLYIIMGEIVDLLYGDNLGCEIQYDVFDLASTILQFEQKYLDVLGSPNPEPQQLKVLRQVGANSLRICVQSALDLIQMIRDVLSPPNPRRHLLGAWWFALYYTFNAALIVYSALLVESQAKLQDQLTVFTTHDLTIDHLQQAVECLSLLSDGTQMIEKCVQYTSHLAQLLSVIMNRQSGTQQSDLLHHLPANSTAIYPIPPFQEDAQAHGLFDFADLNDMHLGMSSVLEDFFGADFSHVMSQ</sequence>
<dbReference type="GO" id="GO:0005634">
    <property type="term" value="C:nucleus"/>
    <property type="evidence" value="ECO:0007669"/>
    <property type="project" value="TreeGrafter"/>
</dbReference>
<keyword evidence="3" id="KW-0804">Transcription</keyword>
<keyword evidence="4" id="KW-0539">Nucleus</keyword>
<keyword evidence="1" id="KW-0805">Transcription regulation</keyword>
<keyword evidence="5" id="KW-1133">Transmembrane helix</keyword>
<keyword evidence="2" id="KW-0238">DNA-binding</keyword>
<evidence type="ECO:0000256" key="2">
    <source>
        <dbReference type="ARBA" id="ARBA00023125"/>
    </source>
</evidence>
<keyword evidence="8" id="KW-1185">Reference proteome</keyword>
<protein>
    <recommendedName>
        <fullName evidence="6">Xylanolytic transcriptional activator regulatory domain-containing protein</fullName>
    </recommendedName>
</protein>
<keyword evidence="5" id="KW-0472">Membrane</keyword>
<dbReference type="InterPro" id="IPR007219">
    <property type="entry name" value="XnlR_reg_dom"/>
</dbReference>
<proteinExistence type="predicted"/>
<dbReference type="GO" id="GO:0006351">
    <property type="term" value="P:DNA-templated transcription"/>
    <property type="evidence" value="ECO:0007669"/>
    <property type="project" value="InterPro"/>
</dbReference>
<dbReference type="Proteomes" id="UP000651452">
    <property type="component" value="Unassembled WGS sequence"/>
</dbReference>
<dbReference type="GO" id="GO:0008270">
    <property type="term" value="F:zinc ion binding"/>
    <property type="evidence" value="ECO:0007669"/>
    <property type="project" value="InterPro"/>
</dbReference>
<evidence type="ECO:0000313" key="7">
    <source>
        <dbReference type="EMBL" id="KAF9691803.1"/>
    </source>
</evidence>
<evidence type="ECO:0000256" key="4">
    <source>
        <dbReference type="ARBA" id="ARBA00023242"/>
    </source>
</evidence>
<reference evidence="7" key="2">
    <citation type="submission" date="2020-09" db="EMBL/GenBank/DDBJ databases">
        <title>Reference genome assembly for Australian Ascochyta lentis isolate Al4.</title>
        <authorList>
            <person name="Lee R.C."/>
            <person name="Farfan-Caceres L.M."/>
            <person name="Debler J.W."/>
            <person name="Williams A.H."/>
            <person name="Henares B.M."/>
        </authorList>
    </citation>
    <scope>NUCLEOTIDE SEQUENCE</scope>
    <source>
        <strain evidence="7">Al4</strain>
    </source>
</reference>
<keyword evidence="5" id="KW-0812">Transmembrane</keyword>
<dbReference type="EMBL" id="RZGK01000020">
    <property type="protein sequence ID" value="KAF9691803.1"/>
    <property type="molecule type" value="Genomic_DNA"/>
</dbReference>
<dbReference type="SMART" id="SM00906">
    <property type="entry name" value="Fungal_trans"/>
    <property type="match status" value="1"/>
</dbReference>